<gene>
    <name evidence="3" type="ORF">DSM104443_00213</name>
</gene>
<organism evidence="3 4">
    <name type="scientific">Usitatibacter rugosus</name>
    <dbReference type="NCBI Taxonomy" id="2732067"/>
    <lineage>
        <taxon>Bacteria</taxon>
        <taxon>Pseudomonadati</taxon>
        <taxon>Pseudomonadota</taxon>
        <taxon>Betaproteobacteria</taxon>
        <taxon>Nitrosomonadales</taxon>
        <taxon>Usitatibacteraceae</taxon>
        <taxon>Usitatibacter</taxon>
    </lineage>
</organism>
<reference evidence="3 4" key="1">
    <citation type="submission" date="2020-04" db="EMBL/GenBank/DDBJ databases">
        <title>Usitatibacter rugosus gen. nov., sp. nov. and Usitatibacter palustris sp. nov., novel members of Usitatibacteraceae fam. nov. within the order Nitrosomonadales isolated from soil.</title>
        <authorList>
            <person name="Huber K.J."/>
            <person name="Neumann-Schaal M."/>
            <person name="Geppert A."/>
            <person name="Luckner M."/>
            <person name="Wanner G."/>
            <person name="Overmann J."/>
        </authorList>
    </citation>
    <scope>NUCLEOTIDE SEQUENCE [LARGE SCALE GENOMIC DNA]</scope>
    <source>
        <strain evidence="3 4">0125_3</strain>
    </source>
</reference>
<dbReference type="EMBL" id="CP053069">
    <property type="protein sequence ID" value="QJR09177.1"/>
    <property type="molecule type" value="Genomic_DNA"/>
</dbReference>
<evidence type="ECO:0000256" key="1">
    <source>
        <dbReference type="SAM" id="SignalP"/>
    </source>
</evidence>
<dbReference type="RefSeq" id="WP_171088869.1">
    <property type="nucleotide sequence ID" value="NZ_CP053069.1"/>
</dbReference>
<evidence type="ECO:0000313" key="3">
    <source>
        <dbReference type="EMBL" id="QJR09177.1"/>
    </source>
</evidence>
<dbReference type="Pfam" id="PF19780">
    <property type="entry name" value="DUF6265"/>
    <property type="match status" value="1"/>
</dbReference>
<dbReference type="Proteomes" id="UP000501534">
    <property type="component" value="Chromosome"/>
</dbReference>
<keyword evidence="4" id="KW-1185">Reference proteome</keyword>
<proteinExistence type="predicted"/>
<dbReference type="AlphaFoldDB" id="A0A6M4GU74"/>
<evidence type="ECO:0000259" key="2">
    <source>
        <dbReference type="Pfam" id="PF19780"/>
    </source>
</evidence>
<dbReference type="KEGG" id="uru:DSM104443_00213"/>
<protein>
    <recommendedName>
        <fullName evidence="2">DUF6265 domain-containing protein</fullName>
    </recommendedName>
</protein>
<feature type="signal peptide" evidence="1">
    <location>
        <begin position="1"/>
        <end position="17"/>
    </location>
</feature>
<accession>A0A6M4GU74</accession>
<name>A0A6M4GU74_9PROT</name>
<sequence length="178" mass="19916">MRYLATVFLVIAANAFAQSPTTITTPPLATPPPGPQLQPPKVAATINDAAWLQGYWVGEGMGGVGEDNWMPPSKGVMLGTFRLTKSDGSKEFYELLGIEEFEGSLRIVVKHFNIDWVGWEEKDVSYKFRLTKLTTDEMVFGALAFQRTAPDTFVFRLTMRQKEGPPKVETITFRKKPL</sequence>
<dbReference type="InterPro" id="IPR046232">
    <property type="entry name" value="DUF6265"/>
</dbReference>
<evidence type="ECO:0000313" key="4">
    <source>
        <dbReference type="Proteomes" id="UP000501534"/>
    </source>
</evidence>
<feature type="domain" description="DUF6265" evidence="2">
    <location>
        <begin position="50"/>
        <end position="158"/>
    </location>
</feature>
<feature type="chain" id="PRO_5027004896" description="DUF6265 domain-containing protein" evidence="1">
    <location>
        <begin position="18"/>
        <end position="178"/>
    </location>
</feature>
<keyword evidence="1" id="KW-0732">Signal</keyword>